<feature type="transmembrane region" description="Helical" evidence="5">
    <location>
        <begin position="174"/>
        <end position="196"/>
    </location>
</feature>
<comment type="caution">
    <text evidence="7">The sequence shown here is derived from an EMBL/GenBank/DDBJ whole genome shotgun (WGS) entry which is preliminary data.</text>
</comment>
<dbReference type="InterPro" id="IPR013525">
    <property type="entry name" value="ABC2_TM"/>
</dbReference>
<evidence type="ECO:0000256" key="4">
    <source>
        <dbReference type="ARBA" id="ARBA00023136"/>
    </source>
</evidence>
<evidence type="ECO:0000256" key="1">
    <source>
        <dbReference type="ARBA" id="ARBA00004141"/>
    </source>
</evidence>
<dbReference type="Proteomes" id="UP000315677">
    <property type="component" value="Unassembled WGS sequence"/>
</dbReference>
<evidence type="ECO:0000256" key="3">
    <source>
        <dbReference type="ARBA" id="ARBA00022989"/>
    </source>
</evidence>
<sequence>MTSDATSTSTSRVRALAGAEVRLLLRNRTVAVSSLLVPVGLGVLCAFPVRTEGGPVAFAVVIALQLALVLGIGVYATVTQTLVVRRQTRVLERMRTTCLADAELLIATVLPIVLLGLAQLAVFAVVDVLTGVPAPADPVPLVLAVVGGLAWGITAGLATGVATPTPERARITTLPMVFVLLGAAIVLAIAPLGGWWQALVVVPGGAVGQLARLAMTGTTWEAALGGLPAVVPALIALVAWPVVFGVLAVRRFRWGPRHRPRGA</sequence>
<keyword evidence="8" id="KW-1185">Reference proteome</keyword>
<dbReference type="AlphaFoldDB" id="A0A543E335"/>
<protein>
    <submittedName>
        <fullName evidence="7">ABC-2 type transport system permease protein</fullName>
    </submittedName>
</protein>
<dbReference type="OrthoDB" id="3399482at2"/>
<evidence type="ECO:0000259" key="6">
    <source>
        <dbReference type="Pfam" id="PF12698"/>
    </source>
</evidence>
<accession>A0A543E335</accession>
<gene>
    <name evidence="7" type="ORF">FB558_2798</name>
</gene>
<keyword evidence="3 5" id="KW-1133">Transmembrane helix</keyword>
<dbReference type="EMBL" id="VFPA01000001">
    <property type="protein sequence ID" value="TQM15998.1"/>
    <property type="molecule type" value="Genomic_DNA"/>
</dbReference>
<feature type="transmembrane region" description="Helical" evidence="5">
    <location>
        <begin position="229"/>
        <end position="249"/>
    </location>
</feature>
<comment type="subcellular location">
    <subcellularLocation>
        <location evidence="1">Membrane</location>
        <topology evidence="1">Multi-pass membrane protein</topology>
    </subcellularLocation>
</comment>
<organism evidence="7 8">
    <name type="scientific">Pseudonocardia kunmingensis</name>
    <dbReference type="NCBI Taxonomy" id="630975"/>
    <lineage>
        <taxon>Bacteria</taxon>
        <taxon>Bacillati</taxon>
        <taxon>Actinomycetota</taxon>
        <taxon>Actinomycetes</taxon>
        <taxon>Pseudonocardiales</taxon>
        <taxon>Pseudonocardiaceae</taxon>
        <taxon>Pseudonocardia</taxon>
    </lineage>
</organism>
<dbReference type="Pfam" id="PF12698">
    <property type="entry name" value="ABC2_membrane_3"/>
    <property type="match status" value="1"/>
</dbReference>
<evidence type="ECO:0000256" key="2">
    <source>
        <dbReference type="ARBA" id="ARBA00022692"/>
    </source>
</evidence>
<dbReference type="RefSeq" id="WP_142052634.1">
    <property type="nucleotide sequence ID" value="NZ_VFPA01000001.1"/>
</dbReference>
<feature type="domain" description="ABC-2 type transporter transmembrane" evidence="6">
    <location>
        <begin position="64"/>
        <end position="249"/>
    </location>
</feature>
<feature type="transmembrane region" description="Helical" evidence="5">
    <location>
        <begin position="56"/>
        <end position="83"/>
    </location>
</feature>
<evidence type="ECO:0000256" key="5">
    <source>
        <dbReference type="SAM" id="Phobius"/>
    </source>
</evidence>
<keyword evidence="4 5" id="KW-0472">Membrane</keyword>
<dbReference type="GO" id="GO:0140359">
    <property type="term" value="F:ABC-type transporter activity"/>
    <property type="evidence" value="ECO:0007669"/>
    <property type="project" value="InterPro"/>
</dbReference>
<feature type="transmembrane region" description="Helical" evidence="5">
    <location>
        <begin position="30"/>
        <end position="50"/>
    </location>
</feature>
<evidence type="ECO:0000313" key="8">
    <source>
        <dbReference type="Proteomes" id="UP000315677"/>
    </source>
</evidence>
<reference evidence="7 8" key="1">
    <citation type="submission" date="2019-06" db="EMBL/GenBank/DDBJ databases">
        <title>Sequencing the genomes of 1000 actinobacteria strains.</title>
        <authorList>
            <person name="Klenk H.-P."/>
        </authorList>
    </citation>
    <scope>NUCLEOTIDE SEQUENCE [LARGE SCALE GENOMIC DNA]</scope>
    <source>
        <strain evidence="7 8">DSM 45301</strain>
    </source>
</reference>
<feature type="transmembrane region" description="Helical" evidence="5">
    <location>
        <begin position="104"/>
        <end position="126"/>
    </location>
</feature>
<evidence type="ECO:0000313" key="7">
    <source>
        <dbReference type="EMBL" id="TQM15998.1"/>
    </source>
</evidence>
<name>A0A543E335_9PSEU</name>
<keyword evidence="2 5" id="KW-0812">Transmembrane</keyword>
<proteinExistence type="predicted"/>
<dbReference type="GO" id="GO:0016020">
    <property type="term" value="C:membrane"/>
    <property type="evidence" value="ECO:0007669"/>
    <property type="project" value="UniProtKB-SubCell"/>
</dbReference>
<feature type="transmembrane region" description="Helical" evidence="5">
    <location>
        <begin position="138"/>
        <end position="162"/>
    </location>
</feature>